<dbReference type="GO" id="GO:0004620">
    <property type="term" value="F:phospholipase activity"/>
    <property type="evidence" value="ECO:0007669"/>
    <property type="project" value="TreeGrafter"/>
</dbReference>
<evidence type="ECO:0000313" key="11">
    <source>
        <dbReference type="Proteomes" id="UP000604825"/>
    </source>
</evidence>
<dbReference type="InterPro" id="IPR002641">
    <property type="entry name" value="PNPLA_dom"/>
</dbReference>
<keyword evidence="5 7" id="KW-0443">Lipid metabolism</keyword>
<evidence type="ECO:0000256" key="5">
    <source>
        <dbReference type="ARBA" id="ARBA00023098"/>
    </source>
</evidence>
<keyword evidence="4 7" id="KW-0442">Lipid degradation</keyword>
<keyword evidence="3" id="KW-0611">Plant defense</keyword>
<dbReference type="PANTHER" id="PTHR32176:SF111">
    <property type="entry name" value="PATATIN"/>
    <property type="match status" value="1"/>
</dbReference>
<evidence type="ECO:0000313" key="10">
    <source>
        <dbReference type="EMBL" id="CAD6256201.1"/>
    </source>
</evidence>
<comment type="similarity">
    <text evidence="1 8">Belongs to the patatin family.</text>
</comment>
<evidence type="ECO:0000256" key="7">
    <source>
        <dbReference type="PROSITE-ProRule" id="PRU01161"/>
    </source>
</evidence>
<evidence type="ECO:0000259" key="9">
    <source>
        <dbReference type="PROSITE" id="PS51635"/>
    </source>
</evidence>
<dbReference type="SUPFAM" id="SSF52151">
    <property type="entry name" value="FabD/lysophospholipase-like"/>
    <property type="match status" value="1"/>
</dbReference>
<keyword evidence="11" id="KW-1185">Reference proteome</keyword>
<evidence type="ECO:0000256" key="1">
    <source>
        <dbReference type="ARBA" id="ARBA00010240"/>
    </source>
</evidence>
<feature type="short sequence motif" description="DGA/G" evidence="7">
    <location>
        <begin position="223"/>
        <end position="225"/>
    </location>
</feature>
<organism evidence="10 11">
    <name type="scientific">Miscanthus lutarioriparius</name>
    <dbReference type="NCBI Taxonomy" id="422564"/>
    <lineage>
        <taxon>Eukaryota</taxon>
        <taxon>Viridiplantae</taxon>
        <taxon>Streptophyta</taxon>
        <taxon>Embryophyta</taxon>
        <taxon>Tracheophyta</taxon>
        <taxon>Spermatophyta</taxon>
        <taxon>Magnoliopsida</taxon>
        <taxon>Liliopsida</taxon>
        <taxon>Poales</taxon>
        <taxon>Poaceae</taxon>
        <taxon>PACMAD clade</taxon>
        <taxon>Panicoideae</taxon>
        <taxon>Andropogonodae</taxon>
        <taxon>Andropogoneae</taxon>
        <taxon>Saccharinae</taxon>
        <taxon>Miscanthus</taxon>
    </lineage>
</organism>
<reference evidence="10" key="1">
    <citation type="submission" date="2020-10" db="EMBL/GenBank/DDBJ databases">
        <authorList>
            <person name="Han B."/>
            <person name="Lu T."/>
            <person name="Zhao Q."/>
            <person name="Huang X."/>
            <person name="Zhao Y."/>
        </authorList>
    </citation>
    <scope>NUCLEOTIDE SEQUENCE</scope>
</reference>
<dbReference type="PANTHER" id="PTHR32176">
    <property type="entry name" value="XYLOSE ISOMERASE"/>
    <property type="match status" value="1"/>
</dbReference>
<dbReference type="AlphaFoldDB" id="A0A811QHD5"/>
<evidence type="ECO:0000256" key="8">
    <source>
        <dbReference type="RuleBase" id="RU361262"/>
    </source>
</evidence>
<dbReference type="GO" id="GO:0047372">
    <property type="term" value="F:monoacylglycerol lipase activity"/>
    <property type="evidence" value="ECO:0007669"/>
    <property type="project" value="TreeGrafter"/>
</dbReference>
<dbReference type="GO" id="GO:0006952">
    <property type="term" value="P:defense response"/>
    <property type="evidence" value="ECO:0007669"/>
    <property type="project" value="UniProtKB-KW"/>
</dbReference>
<feature type="active site" description="Nucleophile" evidence="7">
    <location>
        <position position="70"/>
    </location>
</feature>
<dbReference type="CDD" id="cd07214">
    <property type="entry name" value="Pat17_isozyme_like"/>
    <property type="match status" value="1"/>
</dbReference>
<comment type="domain">
    <text evidence="8">The nitrogen atoms of the two glycine residues in the GGXR motif define the oxyanion hole, and stabilize the oxyanion that forms during the nucleophilic attack by the catalytic serine during substrate cleavage.</text>
</comment>
<keyword evidence="2 7" id="KW-0378">Hydrolase</keyword>
<dbReference type="FunFam" id="3.40.1090.10:FF:000005">
    <property type="entry name" value="Patatin"/>
    <property type="match status" value="1"/>
</dbReference>
<comment type="caution">
    <text evidence="10">The sequence shown here is derived from an EMBL/GenBank/DDBJ whole genome shotgun (WGS) entry which is preliminary data.</text>
</comment>
<dbReference type="GO" id="GO:0016042">
    <property type="term" value="P:lipid catabolic process"/>
    <property type="evidence" value="ECO:0007669"/>
    <property type="project" value="UniProtKB-UniRule"/>
</dbReference>
<protein>
    <recommendedName>
        <fullName evidence="8">Patatin</fullName>
        <ecNumber evidence="8">3.1.1.-</ecNumber>
    </recommendedName>
</protein>
<sequence>MGSNSTANCATVPQPPPSTGKLITILSIDGGGIRGLIPATIITYLEARLQELDGPDARIADYFDVIAGTSTGALLTSMLAAPDENNRPLFAAKDLTTFYLENGPNIFPQKKVGWLTPVANLIGTMRGPKYDGVFLHDKIKSLTHDVRIADTVTNIVVPAFDVKYLQPIIFSTYEAKSDALKNAHLSDICISTSAAPTYFPAHYFTTEPGPGDGRPPREYHLVDGGVAANNPTMIAMSMLTKEVLRRNPDFNPGKPTEYRNYLVISLAEKYTAPQCAKWGLIQWLYEGGFNPIIDIFSHASADMVDIHAADDSLTGHASSVDIATKENMEALIGIGKQLLKKPVSRVNIDTGMYEAVAGEGTNEDALARFAKMLSDERRLRQTNLNSY</sequence>
<gene>
    <name evidence="10" type="ORF">NCGR_LOCUS39714</name>
</gene>
<feature type="short sequence motif" description="GXSXG" evidence="7">
    <location>
        <begin position="68"/>
        <end position="72"/>
    </location>
</feature>
<dbReference type="PROSITE" id="PS51635">
    <property type="entry name" value="PNPLA"/>
    <property type="match status" value="1"/>
</dbReference>
<dbReference type="Gene3D" id="3.40.1090.10">
    <property type="entry name" value="Cytosolic phospholipase A2 catalytic domain"/>
    <property type="match status" value="1"/>
</dbReference>
<feature type="domain" description="PNPLA" evidence="9">
    <location>
        <begin position="26"/>
        <end position="236"/>
    </location>
</feature>
<evidence type="ECO:0000256" key="4">
    <source>
        <dbReference type="ARBA" id="ARBA00022963"/>
    </source>
</evidence>
<dbReference type="InterPro" id="IPR016035">
    <property type="entry name" value="Acyl_Trfase/lysoPLipase"/>
</dbReference>
<dbReference type="Pfam" id="PF01734">
    <property type="entry name" value="Patatin"/>
    <property type="match status" value="1"/>
</dbReference>
<evidence type="ECO:0000256" key="3">
    <source>
        <dbReference type="ARBA" id="ARBA00022821"/>
    </source>
</evidence>
<dbReference type="Proteomes" id="UP000604825">
    <property type="component" value="Unassembled WGS sequence"/>
</dbReference>
<name>A0A811QHD5_9POAL</name>
<evidence type="ECO:0000256" key="2">
    <source>
        <dbReference type="ARBA" id="ARBA00022801"/>
    </source>
</evidence>
<feature type="active site" description="Proton acceptor" evidence="7">
    <location>
        <position position="223"/>
    </location>
</feature>
<dbReference type="EMBL" id="CAJGYO010000010">
    <property type="protein sequence ID" value="CAD6256201.1"/>
    <property type="molecule type" value="Genomic_DNA"/>
</dbReference>
<dbReference type="EC" id="3.1.1.-" evidence="8"/>
<dbReference type="OrthoDB" id="1658288at2759"/>
<comment type="function">
    <text evidence="6">Possesses non-specific lipolytic acyl hydrolase (LAH) activity. Hydrolyzes phospholipids as well as galactolipids. May play a role in disease resistance.</text>
</comment>
<feature type="short sequence motif" description="GXGXXG" evidence="7">
    <location>
        <begin position="30"/>
        <end position="35"/>
    </location>
</feature>
<accession>A0A811QHD5</accession>
<comment type="function">
    <text evidence="8">Lipolytic acyl hydrolase (LAH).</text>
</comment>
<proteinExistence type="inferred from homology"/>
<evidence type="ECO:0000256" key="6">
    <source>
        <dbReference type="ARBA" id="ARBA00025642"/>
    </source>
</evidence>